<dbReference type="SUPFAM" id="SSF53822">
    <property type="entry name" value="Periplasmic binding protein-like I"/>
    <property type="match status" value="1"/>
</dbReference>
<keyword evidence="2" id="KW-0732">Signal</keyword>
<dbReference type="AlphaFoldDB" id="A0A3P1SQZ1"/>
<dbReference type="Gene3D" id="3.40.50.2300">
    <property type="match status" value="2"/>
</dbReference>
<dbReference type="PANTHER" id="PTHR47628">
    <property type="match status" value="1"/>
</dbReference>
<proteinExistence type="inferred from homology"/>
<dbReference type="EMBL" id="RQXV01000004">
    <property type="protein sequence ID" value="RRC99567.1"/>
    <property type="molecule type" value="Genomic_DNA"/>
</dbReference>
<sequence length="381" mass="42829">MKALLFSVLFCLLTGCDQTQSSIKIGVVLPLTGDFKIYGEQGLNGIRLAVSEINEAGGVLNGRPLELIVRDNNTSPSETVRLGRELIQIDNVFALFGPVSSNARNALLEVAEKHQIPMFYGIDYEGGEYSRYLYCLSAIPDHYVKPVVPYLQQISGDNFYIFGYDYIWPQSIAKSIISEVNKGEGVVVGREFTPFGISSYLEVLERINRSGADNLMLLLAGPDGFRFLEQFSRYPFDRNIRVMAYAADENYLQSVTPQALEGVMTALHFFNSHKSPDTEQYVRNYRARFGDKSVPTYASKASYQLTYLLRDAIEKAGVLDREKVIDASLQLEPDPEQEVMLREDHHFDLPMYLGEFRQGSLKVIQELGVVSPSDQRLQGSP</sequence>
<evidence type="ECO:0000313" key="4">
    <source>
        <dbReference type="EMBL" id="RRC99567.1"/>
    </source>
</evidence>
<dbReference type="RefSeq" id="WP_124925757.1">
    <property type="nucleotide sequence ID" value="NZ_BMOH01000006.1"/>
</dbReference>
<evidence type="ECO:0000313" key="5">
    <source>
        <dbReference type="Proteomes" id="UP000267535"/>
    </source>
</evidence>
<evidence type="ECO:0000259" key="3">
    <source>
        <dbReference type="Pfam" id="PF13458"/>
    </source>
</evidence>
<comment type="similarity">
    <text evidence="1">Belongs to the leucine-binding protein family.</text>
</comment>
<evidence type="ECO:0000256" key="1">
    <source>
        <dbReference type="ARBA" id="ARBA00010062"/>
    </source>
</evidence>
<dbReference type="Pfam" id="PF13458">
    <property type="entry name" value="Peripla_BP_6"/>
    <property type="match status" value="1"/>
</dbReference>
<feature type="domain" description="Leucine-binding protein" evidence="3">
    <location>
        <begin position="22"/>
        <end position="357"/>
    </location>
</feature>
<dbReference type="CDD" id="cd06331">
    <property type="entry name" value="PBP1_AmiC-like"/>
    <property type="match status" value="1"/>
</dbReference>
<dbReference type="InterPro" id="IPR028081">
    <property type="entry name" value="Leu-bd"/>
</dbReference>
<evidence type="ECO:0000256" key="2">
    <source>
        <dbReference type="ARBA" id="ARBA00022729"/>
    </source>
</evidence>
<name>A0A3P1SQZ1_9GAMM</name>
<reference evidence="4 5" key="1">
    <citation type="submission" date="2018-11" db="EMBL/GenBank/DDBJ databases">
        <title>The draft genome sequence of Amphritea balenae JAMM 1525T.</title>
        <authorList>
            <person name="Fang Z."/>
            <person name="Zhang Y."/>
            <person name="Han X."/>
        </authorList>
    </citation>
    <scope>NUCLEOTIDE SEQUENCE [LARGE SCALE GENOMIC DNA]</scope>
    <source>
        <strain evidence="4 5">JAMM 1525</strain>
    </source>
</reference>
<dbReference type="Proteomes" id="UP000267535">
    <property type="component" value="Unassembled WGS sequence"/>
</dbReference>
<dbReference type="PROSITE" id="PS51257">
    <property type="entry name" value="PROKAR_LIPOPROTEIN"/>
    <property type="match status" value="1"/>
</dbReference>
<dbReference type="PANTHER" id="PTHR47628:SF1">
    <property type="entry name" value="ALIPHATIC AMIDASE EXPRESSION-REGULATING PROTEIN"/>
    <property type="match status" value="1"/>
</dbReference>
<keyword evidence="5" id="KW-1185">Reference proteome</keyword>
<comment type="caution">
    <text evidence="4">The sequence shown here is derived from an EMBL/GenBank/DDBJ whole genome shotgun (WGS) entry which is preliminary data.</text>
</comment>
<accession>A0A3P1SQZ1</accession>
<organism evidence="4 5">
    <name type="scientific">Amphritea balenae</name>
    <dbReference type="NCBI Taxonomy" id="452629"/>
    <lineage>
        <taxon>Bacteria</taxon>
        <taxon>Pseudomonadati</taxon>
        <taxon>Pseudomonadota</taxon>
        <taxon>Gammaproteobacteria</taxon>
        <taxon>Oceanospirillales</taxon>
        <taxon>Oceanospirillaceae</taxon>
        <taxon>Amphritea</taxon>
    </lineage>
</organism>
<protein>
    <submittedName>
        <fullName evidence="4">Branched-chain amino acid ABC transporter substrate-binding protein</fullName>
    </submittedName>
</protein>
<gene>
    <name evidence="4" type="ORF">EHS89_08660</name>
</gene>
<dbReference type="InterPro" id="IPR028082">
    <property type="entry name" value="Peripla_BP_I"/>
</dbReference>
<dbReference type="OrthoDB" id="5288800at2"/>